<protein>
    <submittedName>
        <fullName evidence="2">Uncharacterized protein</fullName>
    </submittedName>
</protein>
<proteinExistence type="predicted"/>
<reference evidence="2" key="1">
    <citation type="submission" date="2020-08" db="EMBL/GenBank/DDBJ databases">
        <title>Multicomponent nature underlies the extraordinary mechanical properties of spider dragline silk.</title>
        <authorList>
            <person name="Kono N."/>
            <person name="Nakamura H."/>
            <person name="Mori M."/>
            <person name="Yoshida Y."/>
            <person name="Ohtoshi R."/>
            <person name="Malay A.D."/>
            <person name="Moran D.A.P."/>
            <person name="Tomita M."/>
            <person name="Numata K."/>
            <person name="Arakawa K."/>
        </authorList>
    </citation>
    <scope>NUCLEOTIDE SEQUENCE</scope>
</reference>
<gene>
    <name evidence="2" type="ORF">NPIL_267421</name>
</gene>
<feature type="region of interest" description="Disordered" evidence="1">
    <location>
        <begin position="1"/>
        <end position="25"/>
    </location>
</feature>
<comment type="caution">
    <text evidence="2">The sequence shown here is derived from an EMBL/GenBank/DDBJ whole genome shotgun (WGS) entry which is preliminary data.</text>
</comment>
<evidence type="ECO:0000313" key="2">
    <source>
        <dbReference type="EMBL" id="GFS71726.1"/>
    </source>
</evidence>
<dbReference type="EMBL" id="BMAW01049666">
    <property type="protein sequence ID" value="GFS71726.1"/>
    <property type="molecule type" value="Genomic_DNA"/>
</dbReference>
<evidence type="ECO:0000256" key="1">
    <source>
        <dbReference type="SAM" id="MobiDB-lite"/>
    </source>
</evidence>
<keyword evidence="3" id="KW-1185">Reference proteome</keyword>
<dbReference type="AlphaFoldDB" id="A0A8X6MPZ3"/>
<evidence type="ECO:0000313" key="3">
    <source>
        <dbReference type="Proteomes" id="UP000887013"/>
    </source>
</evidence>
<sequence length="166" mass="18838">MRKGFAMPDKHHQQQRAWGKLGGNSNKIPIFAKGRRVGMPETKSRIKERGKKEEGWLVVFLTSPTGTPSSANKNFMPRKKAVYGTRSRRRSAFLRTLFRILDKATITSERGLPDLASHPKQGTCFSPFQCFYRFMGVDEQTIKSKTGKTKVEKSEISLAMELASKR</sequence>
<organism evidence="2 3">
    <name type="scientific">Nephila pilipes</name>
    <name type="common">Giant wood spider</name>
    <name type="synonym">Nephila maculata</name>
    <dbReference type="NCBI Taxonomy" id="299642"/>
    <lineage>
        <taxon>Eukaryota</taxon>
        <taxon>Metazoa</taxon>
        <taxon>Ecdysozoa</taxon>
        <taxon>Arthropoda</taxon>
        <taxon>Chelicerata</taxon>
        <taxon>Arachnida</taxon>
        <taxon>Araneae</taxon>
        <taxon>Araneomorphae</taxon>
        <taxon>Entelegynae</taxon>
        <taxon>Araneoidea</taxon>
        <taxon>Nephilidae</taxon>
        <taxon>Nephila</taxon>
    </lineage>
</organism>
<dbReference type="Proteomes" id="UP000887013">
    <property type="component" value="Unassembled WGS sequence"/>
</dbReference>
<name>A0A8X6MPZ3_NEPPI</name>
<accession>A0A8X6MPZ3</accession>